<gene>
    <name evidence="2" type="ORF">GCM10008937_07530</name>
</gene>
<evidence type="ECO:0000313" key="2">
    <source>
        <dbReference type="EMBL" id="GAA0502392.1"/>
    </source>
</evidence>
<protein>
    <recommendedName>
        <fullName evidence="4">Secreted protein</fullName>
    </recommendedName>
</protein>
<accession>A0ABN1BRE1</accession>
<evidence type="ECO:0000256" key="1">
    <source>
        <dbReference type="SAM" id="MobiDB-lite"/>
    </source>
</evidence>
<feature type="compositionally biased region" description="Basic and acidic residues" evidence="1">
    <location>
        <begin position="71"/>
        <end position="84"/>
    </location>
</feature>
<sequence>MALARVHEAFTVVVMVRVPVVETARAEPESSRAVVRNCFMRGLLMHLPVRQSVGAMQLRPSVRRGPSHPCHGREDEERVSRILV</sequence>
<evidence type="ECO:0008006" key="4">
    <source>
        <dbReference type="Google" id="ProtNLM"/>
    </source>
</evidence>
<dbReference type="Proteomes" id="UP001500191">
    <property type="component" value="Unassembled WGS sequence"/>
</dbReference>
<proteinExistence type="predicted"/>
<dbReference type="EMBL" id="BAAADB010000004">
    <property type="protein sequence ID" value="GAA0502392.1"/>
    <property type="molecule type" value="Genomic_DNA"/>
</dbReference>
<evidence type="ECO:0000313" key="3">
    <source>
        <dbReference type="Proteomes" id="UP001500191"/>
    </source>
</evidence>
<name>A0ABN1BRE1_9DEIO</name>
<keyword evidence="3" id="KW-1185">Reference proteome</keyword>
<feature type="region of interest" description="Disordered" evidence="1">
    <location>
        <begin position="58"/>
        <end position="84"/>
    </location>
</feature>
<reference evidence="2 3" key="1">
    <citation type="journal article" date="2019" name="Int. J. Syst. Evol. Microbiol.">
        <title>The Global Catalogue of Microorganisms (GCM) 10K type strain sequencing project: providing services to taxonomists for standard genome sequencing and annotation.</title>
        <authorList>
            <consortium name="The Broad Institute Genomics Platform"/>
            <consortium name="The Broad Institute Genome Sequencing Center for Infectious Disease"/>
            <person name="Wu L."/>
            <person name="Ma J."/>
        </authorList>
    </citation>
    <scope>NUCLEOTIDE SEQUENCE [LARGE SCALE GENOMIC DNA]</scope>
    <source>
        <strain evidence="2 3">JCM 14368</strain>
    </source>
</reference>
<comment type="caution">
    <text evidence="2">The sequence shown here is derived from an EMBL/GenBank/DDBJ whole genome shotgun (WGS) entry which is preliminary data.</text>
</comment>
<organism evidence="2 3">
    <name type="scientific">Deinococcus depolymerans</name>
    <dbReference type="NCBI Taxonomy" id="392408"/>
    <lineage>
        <taxon>Bacteria</taxon>
        <taxon>Thermotogati</taxon>
        <taxon>Deinococcota</taxon>
        <taxon>Deinococci</taxon>
        <taxon>Deinococcales</taxon>
        <taxon>Deinococcaceae</taxon>
        <taxon>Deinococcus</taxon>
    </lineage>
</organism>